<protein>
    <recommendedName>
        <fullName evidence="1">Mmc1 C-terminal domain-containing protein</fullName>
    </recommendedName>
</protein>
<dbReference type="OrthoDB" id="5593063at2759"/>
<evidence type="ECO:0000313" key="3">
    <source>
        <dbReference type="Proteomes" id="UP000316270"/>
    </source>
</evidence>
<dbReference type="AlphaFoldDB" id="A0A517KZ57"/>
<sequence>MPPRLQRITRSSITPTIPIRYHQFRFNCSWCTLGRSIARHNLRTRISHLQSLRQRRNASSITPTTTINAPSEVPVEKRELYNALERVKTHAGTFVGLSRLGLALRSLEAPDSGGVVRVAILAARGNEGAAMRLARLLLADPLGKVEGWEVDLSDPKSAEGASGKALVIKYGDETVKPPPNPLLWTLPVPSRVLKKHNIEILISSLHFGAVPTGEQNRVQNAILVPTLETPTSASGRYMNVTYPVHKTLLLGEGLKSLIEYGRFTAGQELPEALCKLAISLPNSAFYTKPGEISPVDLEIGEKSLEKIRDSIENATIWEEGWFRAGIPSLSAWLLESSTAEKESALKPAITNLIKSVLEDTEKQIASSEQEAIRLAATSTVSQHVRAEITKVIDQWSETSHSELRDKLDMAFASKHWRRLNWYKLFWRADDVAMVTSDILERRWLVEAEKGAVFLAGRIEGEGLLTEEQLQANSFKTLPPVKQAEPEEKDRFEVHFSDLVKPDVHAADEGATLPPAIQTPWPKTIPLTRHAFATRTIPSLEALAQKLVLQTASTTTISAGISAFAYISTVSTSFFEAGAVFAFGTVLGLWRMQGKWQDALRFWEGEVREEGRKAVRGTEEGVRACVVEGGRGVVDEVGVEDRKVAREVVDNAKRVLLAFEQRG</sequence>
<accession>A0A517KZ57</accession>
<dbReference type="Pfam" id="PF23868">
    <property type="entry name" value="Mmc1_C"/>
    <property type="match status" value="1"/>
</dbReference>
<dbReference type="Pfam" id="PF23867">
    <property type="entry name" value="Mmc1_N"/>
    <property type="match status" value="1"/>
</dbReference>
<name>A0A517KZ57_9PEZI</name>
<organism evidence="2 3">
    <name type="scientific">Venturia effusa</name>
    <dbReference type="NCBI Taxonomy" id="50376"/>
    <lineage>
        <taxon>Eukaryota</taxon>
        <taxon>Fungi</taxon>
        <taxon>Dikarya</taxon>
        <taxon>Ascomycota</taxon>
        <taxon>Pezizomycotina</taxon>
        <taxon>Dothideomycetes</taxon>
        <taxon>Pleosporomycetidae</taxon>
        <taxon>Venturiales</taxon>
        <taxon>Venturiaceae</taxon>
        <taxon>Venturia</taxon>
    </lineage>
</organism>
<dbReference type="Proteomes" id="UP000316270">
    <property type="component" value="Chromosome 2"/>
</dbReference>
<proteinExistence type="predicted"/>
<dbReference type="EMBL" id="CP042186">
    <property type="protein sequence ID" value="QDS68664.1"/>
    <property type="molecule type" value="Genomic_DNA"/>
</dbReference>
<dbReference type="PANTHER" id="PTHR38644:SF1">
    <property type="entry name" value="EXPRESSED PROTEIN"/>
    <property type="match status" value="1"/>
</dbReference>
<dbReference type="STRING" id="50376.A0A517KZ57"/>
<dbReference type="InterPro" id="IPR056196">
    <property type="entry name" value="Mmc1_C"/>
</dbReference>
<evidence type="ECO:0000313" key="2">
    <source>
        <dbReference type="EMBL" id="QDS68664.1"/>
    </source>
</evidence>
<keyword evidence="3" id="KW-1185">Reference proteome</keyword>
<feature type="domain" description="Mmc1 C-terminal" evidence="1">
    <location>
        <begin position="390"/>
        <end position="611"/>
    </location>
</feature>
<gene>
    <name evidence="2" type="ORF">FKW77_002046</name>
</gene>
<evidence type="ECO:0000259" key="1">
    <source>
        <dbReference type="Pfam" id="PF23868"/>
    </source>
</evidence>
<reference evidence="2 3" key="1">
    <citation type="submission" date="2019-07" db="EMBL/GenBank/DDBJ databases">
        <title>Finished genome of Venturia effusa.</title>
        <authorList>
            <person name="Young C.A."/>
            <person name="Cox M.P."/>
            <person name="Ganley A.R.D."/>
            <person name="David W.J."/>
        </authorList>
    </citation>
    <scope>NUCLEOTIDE SEQUENCE [LARGE SCALE GENOMIC DNA]</scope>
    <source>
        <strain evidence="3">albino</strain>
    </source>
</reference>
<dbReference type="PANTHER" id="PTHR38644">
    <property type="entry name" value="EXPRESSED PROTEIN"/>
    <property type="match status" value="1"/>
</dbReference>